<accession>A0A284RUA7</accession>
<evidence type="ECO:0000313" key="1">
    <source>
        <dbReference type="EMBL" id="SJL12349.1"/>
    </source>
</evidence>
<dbReference type="EMBL" id="FUEG01000016">
    <property type="protein sequence ID" value="SJL12349.1"/>
    <property type="molecule type" value="Genomic_DNA"/>
</dbReference>
<keyword evidence="2" id="KW-1185">Reference proteome</keyword>
<evidence type="ECO:0000313" key="2">
    <source>
        <dbReference type="Proteomes" id="UP000219338"/>
    </source>
</evidence>
<reference evidence="2" key="1">
    <citation type="journal article" date="2017" name="Nat. Ecol. Evol.">
        <title>Genome expansion and lineage-specific genetic innovations in the forest pathogenic fungi Armillaria.</title>
        <authorList>
            <person name="Sipos G."/>
            <person name="Prasanna A.N."/>
            <person name="Walter M.C."/>
            <person name="O'Connor E."/>
            <person name="Balint B."/>
            <person name="Krizsan K."/>
            <person name="Kiss B."/>
            <person name="Hess J."/>
            <person name="Varga T."/>
            <person name="Slot J."/>
            <person name="Riley R."/>
            <person name="Boka B."/>
            <person name="Rigling D."/>
            <person name="Barry K."/>
            <person name="Lee J."/>
            <person name="Mihaltcheva S."/>
            <person name="LaButti K."/>
            <person name="Lipzen A."/>
            <person name="Waldron R."/>
            <person name="Moloney N.M."/>
            <person name="Sperisen C."/>
            <person name="Kredics L."/>
            <person name="Vagvoelgyi C."/>
            <person name="Patrignani A."/>
            <person name="Fitzpatrick D."/>
            <person name="Nagy I."/>
            <person name="Doyle S."/>
            <person name="Anderson J.B."/>
            <person name="Grigoriev I.V."/>
            <person name="Gueldener U."/>
            <person name="Muensterkoetter M."/>
            <person name="Nagy L.G."/>
        </authorList>
    </citation>
    <scope>NUCLEOTIDE SEQUENCE [LARGE SCALE GENOMIC DNA]</scope>
    <source>
        <strain evidence="2">C18/9</strain>
    </source>
</reference>
<organism evidence="1 2">
    <name type="scientific">Armillaria ostoyae</name>
    <name type="common">Armillaria root rot fungus</name>
    <dbReference type="NCBI Taxonomy" id="47428"/>
    <lineage>
        <taxon>Eukaryota</taxon>
        <taxon>Fungi</taxon>
        <taxon>Dikarya</taxon>
        <taxon>Basidiomycota</taxon>
        <taxon>Agaricomycotina</taxon>
        <taxon>Agaricomycetes</taxon>
        <taxon>Agaricomycetidae</taxon>
        <taxon>Agaricales</taxon>
        <taxon>Marasmiineae</taxon>
        <taxon>Physalacriaceae</taxon>
        <taxon>Armillaria</taxon>
    </lineage>
</organism>
<gene>
    <name evidence="1" type="ORF">ARMOST_15774</name>
</gene>
<proteinExistence type="predicted"/>
<dbReference type="Proteomes" id="UP000219338">
    <property type="component" value="Unassembled WGS sequence"/>
</dbReference>
<name>A0A284RUA7_ARMOS</name>
<protein>
    <submittedName>
        <fullName evidence="1">Uncharacterized protein</fullName>
    </submittedName>
</protein>
<dbReference type="AlphaFoldDB" id="A0A284RUA7"/>
<sequence length="139" mass="15744">MPSECILDEPIPNQDYYKDHARASLPNRGRRKRIVLDIETLEITGSRSAENGRSRLTVSSSNFAQSPTKLQLVGMTLVVFTRGQDIYRTAIKTHDEQSPSRKGIQRLRVAILSWITLNDNISLHDGALGRDRPVFQNQK</sequence>